<dbReference type="SUPFAM" id="SSF46689">
    <property type="entry name" value="Homeodomain-like"/>
    <property type="match status" value="1"/>
</dbReference>
<sequence length="178" mass="20885">MQSIDNYVEQKLAETLIDLLNTRSLDEISVRELCNKAGIGRASFYRHYQSKEEILDRHAQSLIQKWAAEFEASPDSRPWNVFESLFHHLKEHQTFYEVLHKTERDNILRAAIRAKIGLTNDLSNEDVYQKVFFADGISGWVEEWIDRGMPETPEKINQQLGQYFTQVLPTLSKLYTHR</sequence>
<dbReference type="Pfam" id="PF00440">
    <property type="entry name" value="TetR_N"/>
    <property type="match status" value="1"/>
</dbReference>
<dbReference type="RefSeq" id="WP_154458791.1">
    <property type="nucleotide sequence ID" value="NZ_VUMV01000009.1"/>
</dbReference>
<feature type="DNA-binding region" description="H-T-H motif" evidence="2">
    <location>
        <begin position="29"/>
        <end position="48"/>
    </location>
</feature>
<evidence type="ECO:0000313" key="4">
    <source>
        <dbReference type="EMBL" id="MST82891.1"/>
    </source>
</evidence>
<dbReference type="InterPro" id="IPR001647">
    <property type="entry name" value="HTH_TetR"/>
</dbReference>
<protein>
    <submittedName>
        <fullName evidence="4">TetR/AcrR family transcriptional regulator</fullName>
    </submittedName>
</protein>
<dbReference type="Pfam" id="PF14278">
    <property type="entry name" value="TetR_C_8"/>
    <property type="match status" value="1"/>
</dbReference>
<dbReference type="GO" id="GO:0003677">
    <property type="term" value="F:DNA binding"/>
    <property type="evidence" value="ECO:0007669"/>
    <property type="project" value="UniProtKB-UniRule"/>
</dbReference>
<reference evidence="4 5" key="1">
    <citation type="submission" date="2019-08" db="EMBL/GenBank/DDBJ databases">
        <title>In-depth cultivation of the pig gut microbiome towards novel bacterial diversity and tailored functional studies.</title>
        <authorList>
            <person name="Wylensek D."/>
            <person name="Hitch T.C.A."/>
            <person name="Clavel T."/>
        </authorList>
    </citation>
    <scope>NUCLEOTIDE SEQUENCE [LARGE SCALE GENOMIC DNA]</scope>
    <source>
        <strain evidence="4 5">Oil+RF-744-WCA-WT-13</strain>
    </source>
</reference>
<dbReference type="PANTHER" id="PTHR43479">
    <property type="entry name" value="ACREF/ENVCD OPERON REPRESSOR-RELATED"/>
    <property type="match status" value="1"/>
</dbReference>
<dbReference type="InterPro" id="IPR050624">
    <property type="entry name" value="HTH-type_Tx_Regulator"/>
</dbReference>
<dbReference type="Proteomes" id="UP000466864">
    <property type="component" value="Unassembled WGS sequence"/>
</dbReference>
<dbReference type="AlphaFoldDB" id="A0A7X2P9Y7"/>
<accession>A0A7X2P9Y7</accession>
<dbReference type="EMBL" id="VUMV01000009">
    <property type="protein sequence ID" value="MST82891.1"/>
    <property type="molecule type" value="Genomic_DNA"/>
</dbReference>
<feature type="domain" description="HTH tetR-type" evidence="3">
    <location>
        <begin position="6"/>
        <end position="66"/>
    </location>
</feature>
<dbReference type="PANTHER" id="PTHR43479:SF11">
    <property type="entry name" value="ACREF_ENVCD OPERON REPRESSOR-RELATED"/>
    <property type="match status" value="1"/>
</dbReference>
<evidence type="ECO:0000256" key="2">
    <source>
        <dbReference type="PROSITE-ProRule" id="PRU00335"/>
    </source>
</evidence>
<evidence type="ECO:0000256" key="1">
    <source>
        <dbReference type="ARBA" id="ARBA00023125"/>
    </source>
</evidence>
<gene>
    <name evidence="4" type="ORF">FYJ60_11300</name>
</gene>
<organism evidence="4 5">
    <name type="scientific">Bilifractor porci</name>
    <dbReference type="NCBI Taxonomy" id="2606636"/>
    <lineage>
        <taxon>Bacteria</taxon>
        <taxon>Bacillati</taxon>
        <taxon>Bacillota</taxon>
        <taxon>Clostridia</taxon>
        <taxon>Lachnospirales</taxon>
        <taxon>Lachnospiraceae</taxon>
        <taxon>Bilifractor</taxon>
    </lineage>
</organism>
<keyword evidence="1 2" id="KW-0238">DNA-binding</keyword>
<dbReference type="InterPro" id="IPR009057">
    <property type="entry name" value="Homeodomain-like_sf"/>
</dbReference>
<dbReference type="InterPro" id="IPR039532">
    <property type="entry name" value="TetR_C_Firmicutes"/>
</dbReference>
<keyword evidence="5" id="KW-1185">Reference proteome</keyword>
<comment type="caution">
    <text evidence="4">The sequence shown here is derived from an EMBL/GenBank/DDBJ whole genome shotgun (WGS) entry which is preliminary data.</text>
</comment>
<evidence type="ECO:0000313" key="5">
    <source>
        <dbReference type="Proteomes" id="UP000466864"/>
    </source>
</evidence>
<dbReference type="Gene3D" id="1.10.357.10">
    <property type="entry name" value="Tetracycline Repressor, domain 2"/>
    <property type="match status" value="1"/>
</dbReference>
<name>A0A7X2P9Y7_9FIRM</name>
<dbReference type="PROSITE" id="PS50977">
    <property type="entry name" value="HTH_TETR_2"/>
    <property type="match status" value="1"/>
</dbReference>
<evidence type="ECO:0000259" key="3">
    <source>
        <dbReference type="PROSITE" id="PS50977"/>
    </source>
</evidence>
<proteinExistence type="predicted"/>